<sequence>MSSAINLEYLKNQVRKNIGKKVVVKADKGRNKIITKTGIIENVFPSLFTIKVVNEFDQERTVSYTYTDLLTSTVELQIC</sequence>
<evidence type="ECO:0000313" key="1">
    <source>
        <dbReference type="EMBL" id="QQK07978.1"/>
    </source>
</evidence>
<dbReference type="Proteomes" id="UP000595814">
    <property type="component" value="Chromosome"/>
</dbReference>
<protein>
    <submittedName>
        <fullName evidence="1">Veg family protein</fullName>
    </submittedName>
</protein>
<dbReference type="EMBL" id="CP066744">
    <property type="protein sequence ID" value="QQK07978.1"/>
    <property type="molecule type" value="Genomic_DNA"/>
</dbReference>
<gene>
    <name evidence="1" type="ORF">JFY71_00120</name>
</gene>
<reference evidence="1 2" key="1">
    <citation type="journal article" date="2022" name="Int. J. Syst. Evol. Microbiol.">
        <title>Miniphocaeibacter halophilus sp. nov., an ammonium-tolerant acetate-producing bacterium isolated from a biogas system.</title>
        <authorList>
            <person name="Schnurer A."/>
            <person name="Singh A."/>
            <person name="Bi S."/>
            <person name="Qiao W."/>
            <person name="Westerholm M."/>
        </authorList>
    </citation>
    <scope>NUCLEOTIDE SEQUENCE [LARGE SCALE GENOMIC DNA]</scope>
    <source>
        <strain evidence="1 2">AMB_01</strain>
    </source>
</reference>
<organism evidence="1 2">
    <name type="scientific">Miniphocaeibacter halophilus</name>
    <dbReference type="NCBI Taxonomy" id="2931922"/>
    <lineage>
        <taxon>Bacteria</taxon>
        <taxon>Bacillati</taxon>
        <taxon>Bacillota</taxon>
        <taxon>Tissierellia</taxon>
        <taxon>Tissierellales</taxon>
        <taxon>Peptoniphilaceae</taxon>
        <taxon>Miniphocaeibacter</taxon>
    </lineage>
</organism>
<keyword evidence="2" id="KW-1185">Reference proteome</keyword>
<proteinExistence type="predicted"/>
<accession>A0AC61MRN3</accession>
<name>A0AC61MRN3_9FIRM</name>
<evidence type="ECO:0000313" key="2">
    <source>
        <dbReference type="Proteomes" id="UP000595814"/>
    </source>
</evidence>